<comment type="caution">
    <text evidence="2">The sequence shown here is derived from an EMBL/GenBank/DDBJ whole genome shotgun (WGS) entry which is preliminary data.</text>
</comment>
<evidence type="ECO:0000313" key="3">
    <source>
        <dbReference type="Proteomes" id="UP001597075"/>
    </source>
</evidence>
<dbReference type="RefSeq" id="WP_256404859.1">
    <property type="nucleotide sequence ID" value="NZ_CP187151.1"/>
</dbReference>
<name>A0ABD6CZH7_9EURY</name>
<organism evidence="2 3">
    <name type="scientific">Haloplanus ruber</name>
    <dbReference type="NCBI Taxonomy" id="869892"/>
    <lineage>
        <taxon>Archaea</taxon>
        <taxon>Methanobacteriati</taxon>
        <taxon>Methanobacteriota</taxon>
        <taxon>Stenosarchaea group</taxon>
        <taxon>Halobacteria</taxon>
        <taxon>Halobacteriales</taxon>
        <taxon>Haloferacaceae</taxon>
        <taxon>Haloplanus</taxon>
    </lineage>
</organism>
<feature type="region of interest" description="Disordered" evidence="1">
    <location>
        <begin position="42"/>
        <end position="65"/>
    </location>
</feature>
<protein>
    <recommendedName>
        <fullName evidence="4">Small CPxCG-related zinc finger protein</fullName>
    </recommendedName>
</protein>
<gene>
    <name evidence="2" type="ORF">ACFSBJ_12880</name>
</gene>
<sequence length="65" mass="7295">MSRPCDDCGQRVTAAEARVYVSESGDVAILLCRRCSTRRPSERVYTPHGVPERTRTDLSNRGRSL</sequence>
<dbReference type="EMBL" id="JBHUDL010000010">
    <property type="protein sequence ID" value="MFD1634618.1"/>
    <property type="molecule type" value="Genomic_DNA"/>
</dbReference>
<evidence type="ECO:0000256" key="1">
    <source>
        <dbReference type="SAM" id="MobiDB-lite"/>
    </source>
</evidence>
<reference evidence="2 3" key="1">
    <citation type="journal article" date="2019" name="Int. J. Syst. Evol. Microbiol.">
        <title>The Global Catalogue of Microorganisms (GCM) 10K type strain sequencing project: providing services to taxonomists for standard genome sequencing and annotation.</title>
        <authorList>
            <consortium name="The Broad Institute Genomics Platform"/>
            <consortium name="The Broad Institute Genome Sequencing Center for Infectious Disease"/>
            <person name="Wu L."/>
            <person name="Ma J."/>
        </authorList>
    </citation>
    <scope>NUCLEOTIDE SEQUENCE [LARGE SCALE GENOMIC DNA]</scope>
    <source>
        <strain evidence="2 3">CGMCC 1.10594</strain>
    </source>
</reference>
<feature type="compositionally biased region" description="Basic and acidic residues" evidence="1">
    <location>
        <begin position="50"/>
        <end position="65"/>
    </location>
</feature>
<keyword evidence="3" id="KW-1185">Reference proteome</keyword>
<evidence type="ECO:0008006" key="4">
    <source>
        <dbReference type="Google" id="ProtNLM"/>
    </source>
</evidence>
<dbReference type="Proteomes" id="UP001597075">
    <property type="component" value="Unassembled WGS sequence"/>
</dbReference>
<evidence type="ECO:0000313" key="2">
    <source>
        <dbReference type="EMBL" id="MFD1634618.1"/>
    </source>
</evidence>
<accession>A0ABD6CZH7</accession>
<dbReference type="AlphaFoldDB" id="A0ABD6CZH7"/>
<proteinExistence type="predicted"/>